<dbReference type="Proteomes" id="UP000053537">
    <property type="component" value="Unassembled WGS sequence"/>
</dbReference>
<accession>A0A091MMC5</accession>
<feature type="transmembrane region" description="Helical" evidence="1">
    <location>
        <begin position="22"/>
        <end position="40"/>
    </location>
</feature>
<organism evidence="2 3">
    <name type="scientific">Acanthisitta chloris</name>
    <name type="common">rifleman</name>
    <dbReference type="NCBI Taxonomy" id="57068"/>
    <lineage>
        <taxon>Eukaryota</taxon>
        <taxon>Metazoa</taxon>
        <taxon>Chordata</taxon>
        <taxon>Craniata</taxon>
        <taxon>Vertebrata</taxon>
        <taxon>Euteleostomi</taxon>
        <taxon>Archelosauria</taxon>
        <taxon>Archosauria</taxon>
        <taxon>Dinosauria</taxon>
        <taxon>Saurischia</taxon>
        <taxon>Theropoda</taxon>
        <taxon>Coelurosauria</taxon>
        <taxon>Aves</taxon>
        <taxon>Neognathae</taxon>
        <taxon>Neoaves</taxon>
        <taxon>Telluraves</taxon>
        <taxon>Australaves</taxon>
        <taxon>Passeriformes</taxon>
        <taxon>Acanthisittidae</taxon>
        <taxon>Acanthisitta</taxon>
    </lineage>
</organism>
<gene>
    <name evidence="2" type="ORF">N310_11960</name>
</gene>
<proteinExistence type="predicted"/>
<keyword evidence="3" id="KW-1185">Reference proteome</keyword>
<evidence type="ECO:0000313" key="3">
    <source>
        <dbReference type="Proteomes" id="UP000053537"/>
    </source>
</evidence>
<keyword evidence="1" id="KW-0472">Membrane</keyword>
<sequence>KQISDHNCFNTSLSTVEHYGTLFLQHSLLFYLLYPILFSLSSNQRSFHNYNCFCLHVWTLSDKQIVLTLVSSISLV</sequence>
<feature type="non-terminal residue" evidence="2">
    <location>
        <position position="1"/>
    </location>
</feature>
<protein>
    <submittedName>
        <fullName evidence="2">Uncharacterized protein</fullName>
    </submittedName>
</protein>
<dbReference type="AlphaFoldDB" id="A0A091MMC5"/>
<keyword evidence="1" id="KW-1133">Transmembrane helix</keyword>
<keyword evidence="1" id="KW-0812">Transmembrane</keyword>
<evidence type="ECO:0000256" key="1">
    <source>
        <dbReference type="SAM" id="Phobius"/>
    </source>
</evidence>
<reference evidence="2 3" key="1">
    <citation type="submission" date="2014-04" db="EMBL/GenBank/DDBJ databases">
        <title>Genome evolution of avian class.</title>
        <authorList>
            <person name="Zhang G."/>
            <person name="Li C."/>
        </authorList>
    </citation>
    <scope>NUCLEOTIDE SEQUENCE [LARGE SCALE GENOMIC DNA]</scope>
    <source>
        <strain evidence="2">BGI_N310</strain>
    </source>
</reference>
<name>A0A091MMC5_9PASS</name>
<dbReference type="EMBL" id="KK830395">
    <property type="protein sequence ID" value="KFP76071.1"/>
    <property type="molecule type" value="Genomic_DNA"/>
</dbReference>
<evidence type="ECO:0000313" key="2">
    <source>
        <dbReference type="EMBL" id="KFP76071.1"/>
    </source>
</evidence>
<feature type="non-terminal residue" evidence="2">
    <location>
        <position position="76"/>
    </location>
</feature>